<dbReference type="CDD" id="cd00782">
    <property type="entry name" value="MutL_Trans"/>
    <property type="match status" value="1"/>
</dbReference>
<dbReference type="InterPro" id="IPR037198">
    <property type="entry name" value="MutL_C_sf"/>
</dbReference>
<dbReference type="InterPro" id="IPR014721">
    <property type="entry name" value="Ribsml_uS5_D2-typ_fold_subgr"/>
</dbReference>
<keyword evidence="7" id="KW-0540">Nuclease</keyword>
<reference evidence="7 8" key="1">
    <citation type="submission" date="2020-09" db="EMBL/GenBank/DDBJ databases">
        <title>Parvimonas S3374 sp. nov.</title>
        <authorList>
            <person name="Buhl M."/>
        </authorList>
    </citation>
    <scope>NUCLEOTIDE SEQUENCE [LARGE SCALE GENOMIC DNA]</scope>
    <source>
        <strain evidence="7 8">S3374</strain>
    </source>
</reference>
<dbReference type="InterPro" id="IPR014762">
    <property type="entry name" value="DNA_mismatch_repair_CS"/>
</dbReference>
<dbReference type="Pfam" id="PF08676">
    <property type="entry name" value="MutL_C"/>
    <property type="match status" value="1"/>
</dbReference>
<dbReference type="SUPFAM" id="SSF54211">
    <property type="entry name" value="Ribosomal protein S5 domain 2-like"/>
    <property type="match status" value="1"/>
</dbReference>
<dbReference type="RefSeq" id="WP_201275926.1">
    <property type="nucleotide sequence ID" value="NZ_JACVDA010000023.1"/>
</dbReference>
<dbReference type="InterPro" id="IPR013507">
    <property type="entry name" value="DNA_mismatch_S5_2-like"/>
</dbReference>
<dbReference type="Gene3D" id="3.30.1540.20">
    <property type="entry name" value="MutL, C-terminal domain, dimerisation subdomain"/>
    <property type="match status" value="1"/>
</dbReference>
<evidence type="ECO:0000256" key="1">
    <source>
        <dbReference type="ARBA" id="ARBA00006082"/>
    </source>
</evidence>
<dbReference type="InterPro" id="IPR036890">
    <property type="entry name" value="HATPase_C_sf"/>
</dbReference>
<gene>
    <name evidence="4 7" type="primary">mutL</name>
    <name evidence="7" type="ORF">IBJ83_07120</name>
</gene>
<dbReference type="SMART" id="SM01340">
    <property type="entry name" value="DNA_mis_repair"/>
    <property type="match status" value="1"/>
</dbReference>
<evidence type="ECO:0000259" key="5">
    <source>
        <dbReference type="SMART" id="SM00853"/>
    </source>
</evidence>
<dbReference type="InterPro" id="IPR042121">
    <property type="entry name" value="MutL_C_regsub"/>
</dbReference>
<dbReference type="GO" id="GO:0004519">
    <property type="term" value="F:endonuclease activity"/>
    <property type="evidence" value="ECO:0007669"/>
    <property type="project" value="UniProtKB-KW"/>
</dbReference>
<comment type="caution">
    <text evidence="7">The sequence shown here is derived from an EMBL/GenBank/DDBJ whole genome shotgun (WGS) entry which is preliminary data.</text>
</comment>
<keyword evidence="7" id="KW-0255">Endonuclease</keyword>
<feature type="domain" description="DNA mismatch repair protein S5" evidence="6">
    <location>
        <begin position="208"/>
        <end position="326"/>
    </location>
</feature>
<dbReference type="EMBL" id="JACVDA010000023">
    <property type="protein sequence ID" value="MBK1469071.1"/>
    <property type="molecule type" value="Genomic_DNA"/>
</dbReference>
<dbReference type="Gene3D" id="3.30.565.10">
    <property type="entry name" value="Histidine kinase-like ATPase, C-terminal domain"/>
    <property type="match status" value="1"/>
</dbReference>
<dbReference type="PROSITE" id="PS00058">
    <property type="entry name" value="DNA_MISMATCH_REPAIR_1"/>
    <property type="match status" value="1"/>
</dbReference>
<dbReference type="NCBIfam" id="TIGR00585">
    <property type="entry name" value="mutl"/>
    <property type="match status" value="1"/>
</dbReference>
<dbReference type="SUPFAM" id="SSF118116">
    <property type="entry name" value="DNA mismatch repair protein MutL"/>
    <property type="match status" value="1"/>
</dbReference>
<dbReference type="SMART" id="SM00853">
    <property type="entry name" value="MutL_C"/>
    <property type="match status" value="1"/>
</dbReference>
<evidence type="ECO:0000313" key="8">
    <source>
        <dbReference type="Proteomes" id="UP000823123"/>
    </source>
</evidence>
<dbReference type="Gene3D" id="3.30.230.10">
    <property type="match status" value="1"/>
</dbReference>
<dbReference type="Pfam" id="PF13589">
    <property type="entry name" value="HATPase_c_3"/>
    <property type="match status" value="1"/>
</dbReference>
<name>A0ABS1CAF2_9FIRM</name>
<evidence type="ECO:0000256" key="4">
    <source>
        <dbReference type="HAMAP-Rule" id="MF_00149"/>
    </source>
</evidence>
<organism evidence="7 8">
    <name type="scientific">Parvimonas parva</name>
    <dbReference type="NCBI Taxonomy" id="2769485"/>
    <lineage>
        <taxon>Bacteria</taxon>
        <taxon>Bacillati</taxon>
        <taxon>Bacillota</taxon>
        <taxon>Tissierellia</taxon>
        <taxon>Tissierellales</taxon>
        <taxon>Peptoniphilaceae</taxon>
        <taxon>Parvimonas</taxon>
    </lineage>
</organism>
<comment type="similarity">
    <text evidence="1 4">Belongs to the DNA mismatch repair MutL/HexB family.</text>
</comment>
<evidence type="ECO:0000313" key="7">
    <source>
        <dbReference type="EMBL" id="MBK1469071.1"/>
    </source>
</evidence>
<keyword evidence="2 4" id="KW-0227">DNA damage</keyword>
<dbReference type="PANTHER" id="PTHR10073:SF12">
    <property type="entry name" value="DNA MISMATCH REPAIR PROTEIN MLH1"/>
    <property type="match status" value="1"/>
</dbReference>
<dbReference type="InterPro" id="IPR042120">
    <property type="entry name" value="MutL_C_dimsub"/>
</dbReference>
<dbReference type="InterPro" id="IPR002099">
    <property type="entry name" value="MutL/Mlh/PMS"/>
</dbReference>
<keyword evidence="7" id="KW-0378">Hydrolase</keyword>
<dbReference type="Pfam" id="PF01119">
    <property type="entry name" value="DNA_mis_repair"/>
    <property type="match status" value="1"/>
</dbReference>
<dbReference type="Proteomes" id="UP000823123">
    <property type="component" value="Unassembled WGS sequence"/>
</dbReference>
<feature type="domain" description="MutL C-terminal dimerisation" evidence="5">
    <location>
        <begin position="439"/>
        <end position="575"/>
    </location>
</feature>
<dbReference type="HAMAP" id="MF_00149">
    <property type="entry name" value="DNA_mis_repair"/>
    <property type="match status" value="1"/>
</dbReference>
<sequence length="617" mass="71966">MSIKLLSEDTIQKIAAGEVVENPYSVIKELVENSIDSGATFIKVEIKNAGKKEIMISDNGCGIEEDDIELAFTKHATSKLNNFEDIYSILSYGFRGEALASISAVSKVDINTRTKNSEFGIHCYLENNKIIRKNKIGMNLGTTIYIRDLFYNVPIRKKFLKSDAYENSIITTLMYSFALANQKISFKYIKDSKVVFETNEKNTLKDNIKYIFKDELYKNLIPIDINDSDYKIYGYISNNHFYKGTRSSQFLFVNGRYIFDEKIRNIIEKSISSLIPKGKFPAFIIFIEVNPNLIDINVHPNKRKIKFVFEDKLLNLLNNNITDIVIENTTSDFISSKEEQKEKILYNEEKNTKNDNSTYEDVVETIIYDEDYSVKNIINKFSYDDLFKVNQDDIQTINEDDNIENYIIEEEKVEIDPILTQIQLDQKENTAKNILDYNLLGTIFSKYILLSDKDELIILDILNAKYRILYENLLNEYNNHTVTKQILLFPIILELNEYEMNVFNDIKTNLDDLGIEADIFDEDSIAIRTMPNLLNNNLDKEDIRAMFNEILLKNNDAFENSLYKMICKKRINVNLTDFEINELLVQLSKINLDINFYDKKILRKISKEDFEKLFFKD</sequence>
<evidence type="ECO:0000256" key="2">
    <source>
        <dbReference type="ARBA" id="ARBA00022763"/>
    </source>
</evidence>
<dbReference type="InterPro" id="IPR014790">
    <property type="entry name" value="MutL_C"/>
</dbReference>
<dbReference type="SUPFAM" id="SSF55874">
    <property type="entry name" value="ATPase domain of HSP90 chaperone/DNA topoisomerase II/histidine kinase"/>
    <property type="match status" value="1"/>
</dbReference>
<dbReference type="Gene3D" id="3.30.1370.100">
    <property type="entry name" value="MutL, C-terminal domain, regulatory subdomain"/>
    <property type="match status" value="1"/>
</dbReference>
<keyword evidence="8" id="KW-1185">Reference proteome</keyword>
<accession>A0ABS1CAF2</accession>
<comment type="function">
    <text evidence="4">This protein is involved in the repair of mismatches in DNA. It is required for dam-dependent methyl-directed DNA mismatch repair. May act as a 'molecular matchmaker', a protein that promotes the formation of a stable complex between two or more DNA-binding proteins in an ATP-dependent manner without itself being part of a final effector complex.</text>
</comment>
<dbReference type="CDD" id="cd16926">
    <property type="entry name" value="HATPase_MutL-MLH-PMS-like"/>
    <property type="match status" value="1"/>
</dbReference>
<dbReference type="PANTHER" id="PTHR10073">
    <property type="entry name" value="DNA MISMATCH REPAIR PROTEIN MLH, PMS, MUTL"/>
    <property type="match status" value="1"/>
</dbReference>
<dbReference type="InterPro" id="IPR020568">
    <property type="entry name" value="Ribosomal_Su5_D2-typ_SF"/>
</dbReference>
<keyword evidence="3 4" id="KW-0234">DNA repair</keyword>
<evidence type="ECO:0000259" key="6">
    <source>
        <dbReference type="SMART" id="SM01340"/>
    </source>
</evidence>
<dbReference type="InterPro" id="IPR038973">
    <property type="entry name" value="MutL/Mlh/Pms-like"/>
</dbReference>
<proteinExistence type="inferred from homology"/>
<dbReference type="InterPro" id="IPR020667">
    <property type="entry name" value="DNA_mismatch_repair_MutL"/>
</dbReference>
<evidence type="ECO:0000256" key="3">
    <source>
        <dbReference type="ARBA" id="ARBA00023204"/>
    </source>
</evidence>
<protein>
    <recommendedName>
        <fullName evidence="4">DNA mismatch repair protein MutL</fullName>
    </recommendedName>
</protein>